<dbReference type="InterPro" id="IPR011009">
    <property type="entry name" value="Kinase-like_dom_sf"/>
</dbReference>
<evidence type="ECO:0000256" key="1">
    <source>
        <dbReference type="SAM" id="Coils"/>
    </source>
</evidence>
<dbReference type="RefSeq" id="XP_038059402.1">
    <property type="nucleotide sequence ID" value="XM_038203474.1"/>
</dbReference>
<dbReference type="Pfam" id="PF07714">
    <property type="entry name" value="PK_Tyr_Ser-Thr"/>
    <property type="match status" value="1"/>
</dbReference>
<proteinExistence type="predicted"/>
<name>A0A914A6H4_PATMI</name>
<protein>
    <recommendedName>
        <fullName evidence="2">Protein kinase domain-containing protein</fullName>
    </recommendedName>
</protein>
<dbReference type="SUPFAM" id="SSF56112">
    <property type="entry name" value="Protein kinase-like (PK-like)"/>
    <property type="match status" value="1"/>
</dbReference>
<dbReference type="PANTHER" id="PTHR46448:SF1">
    <property type="entry name" value="PROTEIN KINASE DOMAIN-CONTAINING PROTEIN"/>
    <property type="match status" value="1"/>
</dbReference>
<dbReference type="GO" id="GO:0005576">
    <property type="term" value="C:extracellular region"/>
    <property type="evidence" value="ECO:0007669"/>
    <property type="project" value="TreeGrafter"/>
</dbReference>
<reference evidence="3" key="1">
    <citation type="submission" date="2022-11" db="UniProtKB">
        <authorList>
            <consortium name="EnsemblMetazoa"/>
        </authorList>
    </citation>
    <scope>IDENTIFICATION</scope>
</reference>
<dbReference type="RefSeq" id="XP_038059403.1">
    <property type="nucleotide sequence ID" value="XM_038203475.1"/>
</dbReference>
<dbReference type="GeneID" id="119730509"/>
<dbReference type="EnsemblMetazoa" id="XM_038203475.1">
    <property type="protein sequence ID" value="XP_038059403.1"/>
    <property type="gene ID" value="LOC119730509"/>
</dbReference>
<dbReference type="InterPro" id="IPR000719">
    <property type="entry name" value="Prot_kinase_dom"/>
</dbReference>
<dbReference type="Proteomes" id="UP000887568">
    <property type="component" value="Unplaced"/>
</dbReference>
<keyword evidence="1" id="KW-0175">Coiled coil</keyword>
<dbReference type="PANTHER" id="PTHR46448">
    <property type="entry name" value="PROTEIN KINASE DOMAIN-CONTAINING PROTEIN"/>
    <property type="match status" value="1"/>
</dbReference>
<evidence type="ECO:0000259" key="2">
    <source>
        <dbReference type="PROSITE" id="PS50011"/>
    </source>
</evidence>
<dbReference type="OMA" id="INCENIH"/>
<keyword evidence="4" id="KW-1185">Reference proteome</keyword>
<dbReference type="OrthoDB" id="4062651at2759"/>
<dbReference type="EnsemblMetazoa" id="XM_038203474.1">
    <property type="protein sequence ID" value="XP_038059402.1"/>
    <property type="gene ID" value="LOC119730509"/>
</dbReference>
<dbReference type="Gene3D" id="1.10.510.10">
    <property type="entry name" value="Transferase(Phosphotransferase) domain 1"/>
    <property type="match status" value="1"/>
</dbReference>
<sequence>MRTFYINPNLRWLILAVLAFLPFFLVLRSITVSAPGEDLAAGMGGKTSNDRVQQLEVAVVELQKQLAEEKDLEKDLMDTLHKYKKLVVKRSHAPGVAPPSPLPEGKFLDCQAIDRIQITQQIARGYSKVVQEGKLGDKHYAVKSTSYDVKNVKDCVLGGMYKKKEDCFILGTYQVLKEAMMLKQLQHPNIVRLLGLCVRSENSSPIIHERGVTVVEELGAPVLLRDLTEMDFRAKIEICLDLARLLQYLVDSPMGSVAITDWRDEQFVFVAGTLKIADVDGLNSKEPSCNKEMKCLINDMPSGLRCAKNMECPGTNAKTNLLHARHHFLEPMLGTGIPVEYLAKASALLTDLQKDKLDADDLVERLEDLLKFVDTVTKVPPLEVDPRNLDYY</sequence>
<dbReference type="GO" id="GO:0001501">
    <property type="term" value="P:skeletal system development"/>
    <property type="evidence" value="ECO:0007669"/>
    <property type="project" value="TreeGrafter"/>
</dbReference>
<evidence type="ECO:0000313" key="3">
    <source>
        <dbReference type="EnsemblMetazoa" id="XP_038059403.1"/>
    </source>
</evidence>
<dbReference type="GO" id="GO:0004715">
    <property type="term" value="F:non-membrane spanning protein tyrosine kinase activity"/>
    <property type="evidence" value="ECO:0007669"/>
    <property type="project" value="InterPro"/>
</dbReference>
<dbReference type="GO" id="GO:0005524">
    <property type="term" value="F:ATP binding"/>
    <property type="evidence" value="ECO:0007669"/>
    <property type="project" value="InterPro"/>
</dbReference>
<dbReference type="AlphaFoldDB" id="A0A914A6H4"/>
<accession>A0A914A6H4</accession>
<evidence type="ECO:0000313" key="4">
    <source>
        <dbReference type="Proteomes" id="UP000887568"/>
    </source>
</evidence>
<dbReference type="InterPro" id="IPR001245">
    <property type="entry name" value="Ser-Thr/Tyr_kinase_cat_dom"/>
</dbReference>
<dbReference type="InterPro" id="IPR042983">
    <property type="entry name" value="PKDCC"/>
</dbReference>
<dbReference type="PROSITE" id="PS50011">
    <property type="entry name" value="PROTEIN_KINASE_DOM"/>
    <property type="match status" value="1"/>
</dbReference>
<feature type="domain" description="Protein kinase" evidence="2">
    <location>
        <begin position="116"/>
        <end position="392"/>
    </location>
</feature>
<feature type="coiled-coil region" evidence="1">
    <location>
        <begin position="52"/>
        <end position="79"/>
    </location>
</feature>
<organism evidence="3 4">
    <name type="scientific">Patiria miniata</name>
    <name type="common">Bat star</name>
    <name type="synonym">Asterina miniata</name>
    <dbReference type="NCBI Taxonomy" id="46514"/>
    <lineage>
        <taxon>Eukaryota</taxon>
        <taxon>Metazoa</taxon>
        <taxon>Echinodermata</taxon>
        <taxon>Eleutherozoa</taxon>
        <taxon>Asterozoa</taxon>
        <taxon>Asteroidea</taxon>
        <taxon>Valvatacea</taxon>
        <taxon>Valvatida</taxon>
        <taxon>Asterinidae</taxon>
        <taxon>Patiria</taxon>
    </lineage>
</organism>